<feature type="region of interest" description="Disordered" evidence="1">
    <location>
        <begin position="78"/>
        <end position="104"/>
    </location>
</feature>
<sequence length="285" mass="32945">MVRKARSDKKGTTCKRCGRECSTPQKLRKHLKRKNPCKPLQKQKEVASIQTPIQVPIQKANQQAIQASEIKAQVEIFSENTSNKEKPHVVNPTSVPELEPEKEAPELDVDYITEKEAKNWVNPNARKPGEHFRKWGAKLRRRWKELDAVCLLTLKELEKYEKILNSEGGPGPKTQSFRKGSKSKNLINKEFEHLGERNLEFREQEELGTALKRRAIAVHRAKVTRSHPDNGSDIRKMLESRRKQFKELLEKEFDKRGQFKFALCSLTKFLIDDKPGNEKQGKKNS</sequence>
<dbReference type="OrthoDB" id="2440646at2759"/>
<comment type="caution">
    <text evidence="2">The sequence shown here is derived from an EMBL/GenBank/DDBJ whole genome shotgun (WGS) entry which is preliminary data.</text>
</comment>
<keyword evidence="3" id="KW-1185">Reference proteome</keyword>
<evidence type="ECO:0000313" key="2">
    <source>
        <dbReference type="EMBL" id="RIB07014.1"/>
    </source>
</evidence>
<protein>
    <submittedName>
        <fullName evidence="2">Uncharacterized protein</fullName>
    </submittedName>
</protein>
<evidence type="ECO:0000256" key="1">
    <source>
        <dbReference type="SAM" id="MobiDB-lite"/>
    </source>
</evidence>
<proteinExistence type="predicted"/>
<dbReference type="EMBL" id="QKWP01001725">
    <property type="protein sequence ID" value="RIB07014.1"/>
    <property type="molecule type" value="Genomic_DNA"/>
</dbReference>
<name>A0A397UA08_9GLOM</name>
<dbReference type="AlphaFoldDB" id="A0A397UA08"/>
<evidence type="ECO:0000313" key="3">
    <source>
        <dbReference type="Proteomes" id="UP000266673"/>
    </source>
</evidence>
<accession>A0A397UA08</accession>
<gene>
    <name evidence="2" type="ORF">C2G38_2215633</name>
</gene>
<reference evidence="2 3" key="1">
    <citation type="submission" date="2018-06" db="EMBL/GenBank/DDBJ databases">
        <title>Comparative genomics reveals the genomic features of Rhizophagus irregularis, R. cerebriforme, R. diaphanum and Gigaspora rosea, and their symbiotic lifestyle signature.</title>
        <authorList>
            <person name="Morin E."/>
            <person name="San Clemente H."/>
            <person name="Chen E.C.H."/>
            <person name="De La Providencia I."/>
            <person name="Hainaut M."/>
            <person name="Kuo A."/>
            <person name="Kohler A."/>
            <person name="Murat C."/>
            <person name="Tang N."/>
            <person name="Roy S."/>
            <person name="Loubradou J."/>
            <person name="Henrissat B."/>
            <person name="Grigoriev I.V."/>
            <person name="Corradi N."/>
            <person name="Roux C."/>
            <person name="Martin F.M."/>
        </authorList>
    </citation>
    <scope>NUCLEOTIDE SEQUENCE [LARGE SCALE GENOMIC DNA]</scope>
    <source>
        <strain evidence="2 3">DAOM 194757</strain>
    </source>
</reference>
<organism evidence="2 3">
    <name type="scientific">Gigaspora rosea</name>
    <dbReference type="NCBI Taxonomy" id="44941"/>
    <lineage>
        <taxon>Eukaryota</taxon>
        <taxon>Fungi</taxon>
        <taxon>Fungi incertae sedis</taxon>
        <taxon>Mucoromycota</taxon>
        <taxon>Glomeromycotina</taxon>
        <taxon>Glomeromycetes</taxon>
        <taxon>Diversisporales</taxon>
        <taxon>Gigasporaceae</taxon>
        <taxon>Gigaspora</taxon>
    </lineage>
</organism>
<dbReference type="Proteomes" id="UP000266673">
    <property type="component" value="Unassembled WGS sequence"/>
</dbReference>